<dbReference type="OrthoDB" id="9945596at2759"/>
<feature type="transmembrane region" description="Helical" evidence="6">
    <location>
        <begin position="6"/>
        <end position="25"/>
    </location>
</feature>
<dbReference type="PANTHER" id="PTHR17615:SF8">
    <property type="entry name" value="ENDOSOMAL TRANSMEMBRANE EPSIN INTERACTOR 1"/>
    <property type="match status" value="1"/>
</dbReference>
<evidence type="ECO:0000256" key="3">
    <source>
        <dbReference type="ARBA" id="ARBA00022989"/>
    </source>
</evidence>
<keyword evidence="4 6" id="KW-0472">Membrane</keyword>
<keyword evidence="3 6" id="KW-1133">Transmembrane helix</keyword>
<evidence type="ECO:0000256" key="5">
    <source>
        <dbReference type="ARBA" id="ARBA00034309"/>
    </source>
</evidence>
<dbReference type="InterPro" id="IPR030431">
    <property type="entry name" value="ENTREP1-3"/>
</dbReference>
<accession>A0A7L3KGD2</accession>
<dbReference type="AlphaFoldDB" id="A0A7L3KGD2"/>
<dbReference type="EMBL" id="VZTZ01027470">
    <property type="protein sequence ID" value="NXU40571.1"/>
    <property type="molecule type" value="Genomic_DNA"/>
</dbReference>
<comment type="caution">
    <text evidence="7">The sequence shown here is derived from an EMBL/GenBank/DDBJ whole genome shotgun (WGS) entry which is preliminary data.</text>
</comment>
<evidence type="ECO:0000313" key="8">
    <source>
        <dbReference type="Proteomes" id="UP000525319"/>
    </source>
</evidence>
<reference evidence="7 8" key="1">
    <citation type="submission" date="2019-09" db="EMBL/GenBank/DDBJ databases">
        <title>Bird 10,000 Genomes (B10K) Project - Family phase.</title>
        <authorList>
            <person name="Zhang G."/>
        </authorList>
    </citation>
    <scope>NUCLEOTIDE SEQUENCE [LARGE SCALE GENOMIC DNA]</scope>
    <source>
        <strain evidence="7">B10K-DU-030-03</strain>
    </source>
</reference>
<name>A0A7L3KGD2_9PASS</name>
<protein>
    <submittedName>
        <fullName evidence="7">F1892 protein</fullName>
    </submittedName>
</protein>
<dbReference type="GO" id="GO:0016020">
    <property type="term" value="C:membrane"/>
    <property type="evidence" value="ECO:0007669"/>
    <property type="project" value="UniProtKB-SubCell"/>
</dbReference>
<keyword evidence="8" id="KW-1185">Reference proteome</keyword>
<evidence type="ECO:0000313" key="7">
    <source>
        <dbReference type="EMBL" id="NXU40571.1"/>
    </source>
</evidence>
<keyword evidence="2 6" id="KW-0812">Transmembrane</keyword>
<feature type="non-terminal residue" evidence="7">
    <location>
        <position position="1"/>
    </location>
</feature>
<comment type="similarity">
    <text evidence="5">Belongs to the ENTREP family.</text>
</comment>
<evidence type="ECO:0000256" key="6">
    <source>
        <dbReference type="SAM" id="Phobius"/>
    </source>
</evidence>
<feature type="transmembrane region" description="Helical" evidence="6">
    <location>
        <begin position="87"/>
        <end position="110"/>
    </location>
</feature>
<sequence>LLFQVNLFVLMSMISVMVNVTGLILGCQGIQFVSRVPRCDLMDMDENKTCFCCEELHPTACTEVEAVLKLYHVKSCSAAHLLLKKVLLALSALNAVTATVCFIAAALHYLQIFTSRRFCTEECEIEDHDHNLDPDDFVPPVPPPSYFATFNSCTPQTSHSTPVSDMISLPYIYGTRIKGVEIFCRLDPPPPYEAVCSPDSGTGENQSLIMAFRDKLYSDYFYFSVPDYSAEEIQEPSSRVSLSPSNASCVPAGVNRRAFHPSRKRSRSDPVLLHCQLPQGTVLSCETSALKDVNPLNAVALRKNSRAKGSRGRPQSLIDYKSYMDTKRRVAWILEQSSCSMSPDIQDLVENIKSVLKSDEKHMAEAVTSATFLEQVVMAPAQQAMSLRVCVPPFRLHPGLLYLESCGDLSTFTTEGEQLPERRIQRAEHERPHSLIGVVRETVL</sequence>
<evidence type="ECO:0000256" key="1">
    <source>
        <dbReference type="ARBA" id="ARBA00004370"/>
    </source>
</evidence>
<dbReference type="Proteomes" id="UP000525319">
    <property type="component" value="Unassembled WGS sequence"/>
</dbReference>
<proteinExistence type="inferred from homology"/>
<dbReference type="PANTHER" id="PTHR17615">
    <property type="entry name" value="PROTEIN FAM189A"/>
    <property type="match status" value="1"/>
</dbReference>
<comment type="subcellular location">
    <subcellularLocation>
        <location evidence="1">Membrane</location>
    </subcellularLocation>
</comment>
<evidence type="ECO:0000256" key="2">
    <source>
        <dbReference type="ARBA" id="ARBA00022692"/>
    </source>
</evidence>
<gene>
    <name evidence="7" type="primary">Fam189a2</name>
    <name evidence="7" type="ORF">DRYBRU_R01428</name>
</gene>
<feature type="non-terminal residue" evidence="7">
    <location>
        <position position="444"/>
    </location>
</feature>
<organism evidence="7 8">
    <name type="scientific">Drymodes brunneopygia</name>
    <dbReference type="NCBI Taxonomy" id="626378"/>
    <lineage>
        <taxon>Eukaryota</taxon>
        <taxon>Metazoa</taxon>
        <taxon>Chordata</taxon>
        <taxon>Craniata</taxon>
        <taxon>Vertebrata</taxon>
        <taxon>Euteleostomi</taxon>
        <taxon>Archelosauria</taxon>
        <taxon>Archosauria</taxon>
        <taxon>Dinosauria</taxon>
        <taxon>Saurischia</taxon>
        <taxon>Theropoda</taxon>
        <taxon>Coelurosauria</taxon>
        <taxon>Aves</taxon>
        <taxon>Neognathae</taxon>
        <taxon>Neoaves</taxon>
        <taxon>Telluraves</taxon>
        <taxon>Australaves</taxon>
        <taxon>Passeriformes</taxon>
        <taxon>Petroicidae</taxon>
        <taxon>Drymodes</taxon>
    </lineage>
</organism>
<evidence type="ECO:0000256" key="4">
    <source>
        <dbReference type="ARBA" id="ARBA00023136"/>
    </source>
</evidence>